<dbReference type="Pfam" id="PF11412">
    <property type="entry name" value="DsbD_N"/>
    <property type="match status" value="1"/>
</dbReference>
<dbReference type="Pfam" id="PF13899">
    <property type="entry name" value="Thioredoxin_7"/>
    <property type="match status" value="1"/>
</dbReference>
<keyword evidence="10" id="KW-1185">Reference proteome</keyword>
<evidence type="ECO:0000256" key="2">
    <source>
        <dbReference type="ARBA" id="ARBA00022692"/>
    </source>
</evidence>
<dbReference type="InterPro" id="IPR036249">
    <property type="entry name" value="Thioredoxin-like_sf"/>
</dbReference>
<dbReference type="OrthoDB" id="9811036at2"/>
<feature type="transmembrane region" description="Helical" evidence="6">
    <location>
        <begin position="437"/>
        <end position="464"/>
    </location>
</feature>
<dbReference type="GO" id="GO:0045454">
    <property type="term" value="P:cell redox homeostasis"/>
    <property type="evidence" value="ECO:0007669"/>
    <property type="project" value="TreeGrafter"/>
</dbReference>
<feature type="domain" description="Cytochrome C biogenesis protein transmembrane" evidence="7">
    <location>
        <begin position="311"/>
        <end position="525"/>
    </location>
</feature>
<dbReference type="EMBL" id="FLYE01000003">
    <property type="protein sequence ID" value="SCA55587.1"/>
    <property type="molecule type" value="Genomic_DNA"/>
</dbReference>
<sequence>MYQLAKYITFVFLFTVFTWGQAAFAQSSEWKGIDKTQVRLISAMSAVGESDQIILGLHFKMQKGWKVYWRSPGDAGYPPEVDWKDTPAITNAEMRWPLPERFVVLGLETVGYKKEVVYPLHLKINPTDQPLDINAKVRFLTCAEVCIPVETDLSLTLPTGPAQASEHAQLINKFESLVPTKTTTYGVELHSAVLYSDADQKNGTLRVKLTSPTPLSAPDALIEGPIELAFFKPELKLSKDQKTALIDTPLDGLQFLENGFETADFTLTFNDGQKAFETTTKVSAGAGLLPTTKGFAPLGETALNNLPLITVLLLAVLGGLILNLMPCVLPVLSLKVLGLVSHGGGNPTTVRLSFLASTGGILFSFWVLAGVLIAMKAGGASIGWGIQFQQPLFLIALSLIVILFACNMWGLFEINLPSWLSNVGERSSHVHGLGGHFMTGAFATLLATPCSAPFLGTAVGFALSQGTVEILLVFSALGLGLALPYILIALFPALATRLPKPGQWMVILRKILGLALLATALWLLTVLWAQVGLNAALVLLALMGSVIFVLLFKAQLKTLTTPIVLTLFIAAFAVPSFAQKEAIDQEVAEKLWTKFDLAKIDELVAQGHVVFVDVTAEWCITCQVNKNLVLYQGEAFETLSTENVIAMKADWTNPDQVIADYLASFKRYAIPFNAVYGPAAPNGIVLPELLSEDDVLGAINKAKG</sequence>
<feature type="transmembrane region" description="Helical" evidence="6">
    <location>
        <begin position="352"/>
        <end position="373"/>
    </location>
</feature>
<dbReference type="SUPFAM" id="SSF52833">
    <property type="entry name" value="Thioredoxin-like"/>
    <property type="match status" value="1"/>
</dbReference>
<gene>
    <name evidence="9" type="ORF">MTBPR1_110026</name>
</gene>
<accession>A0A1C3RE69</accession>
<dbReference type="InterPro" id="IPR003834">
    <property type="entry name" value="Cyt_c_assmbl_TM_dom"/>
</dbReference>
<dbReference type="InterPro" id="IPR028250">
    <property type="entry name" value="DsbDN"/>
</dbReference>
<feature type="transmembrane region" description="Helical" evidence="6">
    <location>
        <begin position="559"/>
        <end position="578"/>
    </location>
</feature>
<dbReference type="CDD" id="cd02953">
    <property type="entry name" value="DsbDgamma"/>
    <property type="match status" value="1"/>
</dbReference>
<dbReference type="InterPro" id="IPR035671">
    <property type="entry name" value="DsbD_gamma"/>
</dbReference>
<evidence type="ECO:0000313" key="10">
    <source>
        <dbReference type="Proteomes" id="UP000231658"/>
    </source>
</evidence>
<comment type="subcellular location">
    <subcellularLocation>
        <location evidence="1">Membrane</location>
        <topology evidence="1">Multi-pass membrane protein</topology>
    </subcellularLocation>
</comment>
<evidence type="ECO:0000256" key="4">
    <source>
        <dbReference type="ARBA" id="ARBA00022989"/>
    </source>
</evidence>
<feature type="transmembrane region" description="Helical" evidence="6">
    <location>
        <begin position="535"/>
        <end position="552"/>
    </location>
</feature>
<dbReference type="Proteomes" id="UP000231658">
    <property type="component" value="Unassembled WGS sequence"/>
</dbReference>
<evidence type="ECO:0000256" key="5">
    <source>
        <dbReference type="ARBA" id="ARBA00023136"/>
    </source>
</evidence>
<keyword evidence="3" id="KW-0201">Cytochrome c-type biogenesis</keyword>
<feature type="transmembrane region" description="Helical" evidence="6">
    <location>
        <begin position="470"/>
        <end position="495"/>
    </location>
</feature>
<reference evidence="9 10" key="1">
    <citation type="submission" date="2016-07" db="EMBL/GenBank/DDBJ databases">
        <authorList>
            <person name="Lefevre C.T."/>
        </authorList>
    </citation>
    <scope>NUCLEOTIDE SEQUENCE [LARGE SCALE GENOMIC DNA]</scope>
    <source>
        <strain evidence="9">PR1</strain>
    </source>
</reference>
<feature type="transmembrane region" description="Helical" evidence="6">
    <location>
        <begin position="308"/>
        <end position="332"/>
    </location>
</feature>
<evidence type="ECO:0000256" key="6">
    <source>
        <dbReference type="SAM" id="Phobius"/>
    </source>
</evidence>
<name>A0A1C3RE69_9PROT</name>
<dbReference type="PANTHER" id="PTHR32234">
    <property type="entry name" value="THIOL:DISULFIDE INTERCHANGE PROTEIN DSBD"/>
    <property type="match status" value="1"/>
</dbReference>
<feature type="domain" description="Thiol:disulfide interchange protein DsbD N-terminal" evidence="8">
    <location>
        <begin position="46"/>
        <end position="157"/>
    </location>
</feature>
<evidence type="ECO:0000313" key="9">
    <source>
        <dbReference type="EMBL" id="SCA55587.1"/>
    </source>
</evidence>
<keyword evidence="5 6" id="KW-0472">Membrane</keyword>
<keyword evidence="4 6" id="KW-1133">Transmembrane helix</keyword>
<dbReference type="GO" id="GO:0017004">
    <property type="term" value="P:cytochrome complex assembly"/>
    <property type="evidence" value="ECO:0007669"/>
    <property type="project" value="UniProtKB-KW"/>
</dbReference>
<dbReference type="GO" id="GO:0016020">
    <property type="term" value="C:membrane"/>
    <property type="evidence" value="ECO:0007669"/>
    <property type="project" value="UniProtKB-SubCell"/>
</dbReference>
<protein>
    <submittedName>
        <fullName evidence="9">Thiol:disulfide interchange protein dsbD 1</fullName>
    </submittedName>
</protein>
<feature type="transmembrane region" description="Helical" evidence="6">
    <location>
        <begin position="507"/>
        <end position="529"/>
    </location>
</feature>
<organism evidence="9 10">
    <name type="scientific">Candidatus Terasakiella magnetica</name>
    <dbReference type="NCBI Taxonomy" id="1867952"/>
    <lineage>
        <taxon>Bacteria</taxon>
        <taxon>Pseudomonadati</taxon>
        <taxon>Pseudomonadota</taxon>
        <taxon>Alphaproteobacteria</taxon>
        <taxon>Rhodospirillales</taxon>
        <taxon>Terasakiellaceae</taxon>
        <taxon>Terasakiella</taxon>
    </lineage>
</organism>
<dbReference type="STRING" id="1867952.MTBPR1_110026"/>
<dbReference type="RefSeq" id="WP_069186307.1">
    <property type="nucleotide sequence ID" value="NZ_FLYE01000003.1"/>
</dbReference>
<proteinExistence type="predicted"/>
<dbReference type="Pfam" id="PF02683">
    <property type="entry name" value="DsbD_TM"/>
    <property type="match status" value="1"/>
</dbReference>
<evidence type="ECO:0000259" key="7">
    <source>
        <dbReference type="Pfam" id="PF02683"/>
    </source>
</evidence>
<dbReference type="PANTHER" id="PTHR32234:SF3">
    <property type="entry name" value="SUPPRESSION OF COPPER SENSITIVITY PROTEIN"/>
    <property type="match status" value="1"/>
</dbReference>
<evidence type="ECO:0000256" key="1">
    <source>
        <dbReference type="ARBA" id="ARBA00004141"/>
    </source>
</evidence>
<keyword evidence="2 6" id="KW-0812">Transmembrane</keyword>
<evidence type="ECO:0000256" key="3">
    <source>
        <dbReference type="ARBA" id="ARBA00022748"/>
    </source>
</evidence>
<dbReference type="AlphaFoldDB" id="A0A1C3RE69"/>
<evidence type="ECO:0000259" key="8">
    <source>
        <dbReference type="Pfam" id="PF11412"/>
    </source>
</evidence>
<dbReference type="Gene3D" id="3.40.30.10">
    <property type="entry name" value="Glutaredoxin"/>
    <property type="match status" value="1"/>
</dbReference>
<feature type="transmembrane region" description="Helical" evidence="6">
    <location>
        <begin position="393"/>
        <end position="416"/>
    </location>
</feature>
<dbReference type="GO" id="GO:0015035">
    <property type="term" value="F:protein-disulfide reductase activity"/>
    <property type="evidence" value="ECO:0007669"/>
    <property type="project" value="TreeGrafter"/>
</dbReference>